<keyword evidence="2" id="KW-1185">Reference proteome</keyword>
<reference evidence="1" key="1">
    <citation type="submission" date="2023-03" db="EMBL/GenBank/DDBJ databases">
        <title>Massive genome expansion in bonnet fungi (Mycena s.s.) driven by repeated elements and novel gene families across ecological guilds.</title>
        <authorList>
            <consortium name="Lawrence Berkeley National Laboratory"/>
            <person name="Harder C.B."/>
            <person name="Miyauchi S."/>
            <person name="Viragh M."/>
            <person name="Kuo A."/>
            <person name="Thoen E."/>
            <person name="Andreopoulos B."/>
            <person name="Lu D."/>
            <person name="Skrede I."/>
            <person name="Drula E."/>
            <person name="Henrissat B."/>
            <person name="Morin E."/>
            <person name="Kohler A."/>
            <person name="Barry K."/>
            <person name="LaButti K."/>
            <person name="Morin E."/>
            <person name="Salamov A."/>
            <person name="Lipzen A."/>
            <person name="Mereny Z."/>
            <person name="Hegedus B."/>
            <person name="Baldrian P."/>
            <person name="Stursova M."/>
            <person name="Weitz H."/>
            <person name="Taylor A."/>
            <person name="Grigoriev I.V."/>
            <person name="Nagy L.G."/>
            <person name="Martin F."/>
            <person name="Kauserud H."/>
        </authorList>
    </citation>
    <scope>NUCLEOTIDE SEQUENCE</scope>
    <source>
        <strain evidence="1">CBHHK067</strain>
    </source>
</reference>
<dbReference type="Proteomes" id="UP001221757">
    <property type="component" value="Unassembled WGS sequence"/>
</dbReference>
<evidence type="ECO:0000313" key="1">
    <source>
        <dbReference type="EMBL" id="KAJ7629292.1"/>
    </source>
</evidence>
<proteinExistence type="predicted"/>
<name>A0AAD7BSE6_MYCRO</name>
<protein>
    <submittedName>
        <fullName evidence="1">Uncharacterized protein</fullName>
    </submittedName>
</protein>
<evidence type="ECO:0000313" key="2">
    <source>
        <dbReference type="Proteomes" id="UP001221757"/>
    </source>
</evidence>
<sequence length="98" mass="10389">MSNLSQYKTCAIAVADSEKNSSISNETIIGAIGGTPSGSAAHAVVTKLDQLWDSGATVTYSFLGGTTNQQNKVDQVILECPWIILRRLGTPAFTPGRF</sequence>
<dbReference type="EMBL" id="JARKIE010000549">
    <property type="protein sequence ID" value="KAJ7629292.1"/>
    <property type="molecule type" value="Genomic_DNA"/>
</dbReference>
<accession>A0AAD7BSE6</accession>
<organism evidence="1 2">
    <name type="scientific">Mycena rosella</name>
    <name type="common">Pink bonnet</name>
    <name type="synonym">Agaricus rosellus</name>
    <dbReference type="NCBI Taxonomy" id="1033263"/>
    <lineage>
        <taxon>Eukaryota</taxon>
        <taxon>Fungi</taxon>
        <taxon>Dikarya</taxon>
        <taxon>Basidiomycota</taxon>
        <taxon>Agaricomycotina</taxon>
        <taxon>Agaricomycetes</taxon>
        <taxon>Agaricomycetidae</taxon>
        <taxon>Agaricales</taxon>
        <taxon>Marasmiineae</taxon>
        <taxon>Mycenaceae</taxon>
        <taxon>Mycena</taxon>
    </lineage>
</organism>
<gene>
    <name evidence="1" type="ORF">B0H17DRAFT_1218279</name>
</gene>
<comment type="caution">
    <text evidence="1">The sequence shown here is derived from an EMBL/GenBank/DDBJ whole genome shotgun (WGS) entry which is preliminary data.</text>
</comment>
<dbReference type="AlphaFoldDB" id="A0AAD7BSE6"/>